<evidence type="ECO:0008006" key="2">
    <source>
        <dbReference type="Google" id="ProtNLM"/>
    </source>
</evidence>
<protein>
    <recommendedName>
        <fullName evidence="2">Nucleoside 2-deoxyribosyltransferase</fullName>
    </recommendedName>
</protein>
<accession>A0A0F9K1X2</accession>
<dbReference type="Gene3D" id="3.40.50.450">
    <property type="match status" value="1"/>
</dbReference>
<comment type="caution">
    <text evidence="1">The sequence shown here is derived from an EMBL/GenBank/DDBJ whole genome shotgun (WGS) entry which is preliminary data.</text>
</comment>
<dbReference type="AlphaFoldDB" id="A0A0F9K1X2"/>
<gene>
    <name evidence="1" type="ORF">LCGC14_1458430</name>
</gene>
<name>A0A0F9K1X2_9ZZZZ</name>
<proteinExistence type="predicted"/>
<evidence type="ECO:0000313" key="1">
    <source>
        <dbReference type="EMBL" id="KKM68681.1"/>
    </source>
</evidence>
<reference evidence="1" key="1">
    <citation type="journal article" date="2015" name="Nature">
        <title>Complex archaea that bridge the gap between prokaryotes and eukaryotes.</title>
        <authorList>
            <person name="Spang A."/>
            <person name="Saw J.H."/>
            <person name="Jorgensen S.L."/>
            <person name="Zaremba-Niedzwiedzka K."/>
            <person name="Martijn J."/>
            <person name="Lind A.E."/>
            <person name="van Eijk R."/>
            <person name="Schleper C."/>
            <person name="Guy L."/>
            <person name="Ettema T.J."/>
        </authorList>
    </citation>
    <scope>NUCLEOTIDE SEQUENCE</scope>
</reference>
<sequence length="261" mass="30117">MIKSKKYPRGNIYLSGGIQFADNLGASWRAECAERLRLVGYFPIDIVELDTAYTAEHGHLYRNFSKDRLLEKKSNVRKHFVHADIELIVHDSDALIVLYDESARLGGGTISEMQTAYTDNLPIFVLSSYEDWFKEVPEWLQALSTKVFTNFDDLHRYFDRLPEGILCRDQYGNHHSGSHYLCFLCGEPFVKNKTHFVSTISPLYCSSCVEIVKETHESHEDRYRFFVEYLQNKVANGDATDEPARIKASVKEKLRSKHAVH</sequence>
<organism evidence="1">
    <name type="scientific">marine sediment metagenome</name>
    <dbReference type="NCBI Taxonomy" id="412755"/>
    <lineage>
        <taxon>unclassified sequences</taxon>
        <taxon>metagenomes</taxon>
        <taxon>ecological metagenomes</taxon>
    </lineage>
</organism>
<dbReference type="EMBL" id="LAZR01010126">
    <property type="protein sequence ID" value="KKM68681.1"/>
    <property type="molecule type" value="Genomic_DNA"/>
</dbReference>